<evidence type="ECO:0000259" key="9">
    <source>
        <dbReference type="Pfam" id="PF02753"/>
    </source>
</evidence>
<keyword evidence="3" id="KW-1029">Fimbrium biogenesis</keyword>
<dbReference type="GO" id="GO:0030288">
    <property type="term" value="C:outer membrane-bounded periplasmic space"/>
    <property type="evidence" value="ECO:0007669"/>
    <property type="project" value="InterPro"/>
</dbReference>
<organism evidence="10 11">
    <name type="scientific">Citrobacter amalonaticus</name>
    <dbReference type="NCBI Taxonomy" id="35703"/>
    <lineage>
        <taxon>Bacteria</taxon>
        <taxon>Pseudomonadati</taxon>
        <taxon>Pseudomonadota</taxon>
        <taxon>Gammaproteobacteria</taxon>
        <taxon>Enterobacterales</taxon>
        <taxon>Enterobacteriaceae</taxon>
        <taxon>Citrobacter</taxon>
    </lineage>
</organism>
<dbReference type="GO" id="GO:0071555">
    <property type="term" value="P:cell wall organization"/>
    <property type="evidence" value="ECO:0007669"/>
    <property type="project" value="InterPro"/>
</dbReference>
<comment type="subcellular location">
    <subcellularLocation>
        <location evidence="1">Periplasm</location>
    </subcellularLocation>
</comment>
<feature type="domain" description="Pili assembly chaperone C-terminal" evidence="9">
    <location>
        <begin position="165"/>
        <end position="220"/>
    </location>
</feature>
<accession>A0A9C7QPC8</accession>
<evidence type="ECO:0000259" key="8">
    <source>
        <dbReference type="Pfam" id="PF00345"/>
    </source>
</evidence>
<evidence type="ECO:0000256" key="1">
    <source>
        <dbReference type="ARBA" id="ARBA00004418"/>
    </source>
</evidence>
<feature type="domain" description="Pili assembly chaperone N-terminal" evidence="8">
    <location>
        <begin position="25"/>
        <end position="143"/>
    </location>
</feature>
<evidence type="ECO:0000256" key="2">
    <source>
        <dbReference type="ARBA" id="ARBA00007399"/>
    </source>
</evidence>
<dbReference type="SUPFAM" id="SSF49584">
    <property type="entry name" value="Periplasmic chaperone C-domain"/>
    <property type="match status" value="1"/>
</dbReference>
<evidence type="ECO:0000256" key="7">
    <source>
        <dbReference type="SAM" id="SignalP"/>
    </source>
</evidence>
<dbReference type="Gene3D" id="2.60.40.10">
    <property type="entry name" value="Immunoglobulins"/>
    <property type="match status" value="2"/>
</dbReference>
<name>A0A9C7QPC8_CITAM</name>
<reference evidence="10" key="2">
    <citation type="submission" date="2022-05" db="EMBL/GenBank/DDBJ databases">
        <authorList>
            <consortium name="NCBI Pathogen Detection Project"/>
        </authorList>
    </citation>
    <scope>NUCLEOTIDE SEQUENCE</scope>
    <source>
        <strain evidence="10">CAV1698</strain>
    </source>
</reference>
<feature type="chain" id="PRO_5038364943" evidence="7">
    <location>
        <begin position="24"/>
        <end position="227"/>
    </location>
</feature>
<evidence type="ECO:0000256" key="3">
    <source>
        <dbReference type="ARBA" id="ARBA00022558"/>
    </source>
</evidence>
<dbReference type="InterPro" id="IPR008962">
    <property type="entry name" value="PapD-like_sf"/>
</dbReference>
<dbReference type="InterPro" id="IPR036316">
    <property type="entry name" value="Pili_assmbl_chap_C_dom_sf"/>
</dbReference>
<evidence type="ECO:0000256" key="4">
    <source>
        <dbReference type="ARBA" id="ARBA00022729"/>
    </source>
</evidence>
<evidence type="ECO:0000256" key="5">
    <source>
        <dbReference type="ARBA" id="ARBA00022764"/>
    </source>
</evidence>
<dbReference type="SUPFAM" id="SSF49354">
    <property type="entry name" value="PapD-like"/>
    <property type="match status" value="1"/>
</dbReference>
<dbReference type="PANTHER" id="PTHR30251">
    <property type="entry name" value="PILUS ASSEMBLY CHAPERONE"/>
    <property type="match status" value="1"/>
</dbReference>
<comment type="caution">
    <text evidence="10">The sequence shown here is derived from an EMBL/GenBank/DDBJ whole genome shotgun (WGS) entry which is preliminary data.</text>
</comment>
<dbReference type="AlphaFoldDB" id="A0A9C7QPC8"/>
<reference evidence="10" key="1">
    <citation type="journal article" date="2018" name="Genome Biol.">
        <title>SKESA: strategic k-mer extension for scrupulous assemblies.</title>
        <authorList>
            <person name="Souvorov A."/>
            <person name="Agarwala R."/>
            <person name="Lipman D.J."/>
        </authorList>
    </citation>
    <scope>NUCLEOTIDE SEQUENCE</scope>
    <source>
        <strain evidence="10">CAV1698</strain>
    </source>
</reference>
<evidence type="ECO:0000313" key="10">
    <source>
        <dbReference type="EMBL" id="HCD1256465.1"/>
    </source>
</evidence>
<protein>
    <submittedName>
        <fullName evidence="10">Fimbria/pilus periplasmic chaperone</fullName>
    </submittedName>
</protein>
<proteinExistence type="inferred from homology"/>
<dbReference type="EMBL" id="DACYAJ020000019">
    <property type="protein sequence ID" value="HCD1256465.1"/>
    <property type="molecule type" value="Genomic_DNA"/>
</dbReference>
<keyword evidence="6" id="KW-0143">Chaperone</keyword>
<dbReference type="Pfam" id="PF02753">
    <property type="entry name" value="PapD_C"/>
    <property type="match status" value="1"/>
</dbReference>
<evidence type="ECO:0000256" key="6">
    <source>
        <dbReference type="ARBA" id="ARBA00023186"/>
    </source>
</evidence>
<sequence length="227" mass="25029">MKKNFLTLIFTTFFLGQSHFCYADGIALGATRIIYPMGETQTSINVTNSNKKSSFLVQSWVSDAKGNKSSYFTVTPPLFLMKPENANVLRIMYIGPKLPENKETVFYFNNKAIPSVDKSKIQGNTLQIATQSVIKLFVRPAHLNMKASDAPAMLSCEHNSKGITINNPSPYYVSLVNFSVGGKKLPNAMLSPMEKTSFSLQDGVQGQITFQTMNDYGAVTPALTCKV</sequence>
<comment type="similarity">
    <text evidence="2">Belongs to the periplasmic pilus chaperone family.</text>
</comment>
<dbReference type="InterPro" id="IPR050643">
    <property type="entry name" value="Periplasmic_pilus_chap"/>
</dbReference>
<gene>
    <name evidence="10" type="ORF">JD854_RS15620</name>
</gene>
<dbReference type="InterPro" id="IPR016147">
    <property type="entry name" value="Pili_assmbl_chaperone_N"/>
</dbReference>
<keyword evidence="4 7" id="KW-0732">Signal</keyword>
<dbReference type="FunFam" id="2.60.40.10:FF:000458">
    <property type="entry name" value="Molecular chaperone FimC"/>
    <property type="match status" value="1"/>
</dbReference>
<feature type="signal peptide" evidence="7">
    <location>
        <begin position="1"/>
        <end position="23"/>
    </location>
</feature>
<dbReference type="PRINTS" id="PR00969">
    <property type="entry name" value="CHAPERONPILI"/>
</dbReference>
<evidence type="ECO:0000313" key="11">
    <source>
        <dbReference type="Proteomes" id="UP000862426"/>
    </source>
</evidence>
<dbReference type="InterPro" id="IPR016148">
    <property type="entry name" value="Pili_assmbl_chaperone_C"/>
</dbReference>
<keyword evidence="5" id="KW-0574">Periplasm</keyword>
<dbReference type="InterPro" id="IPR013783">
    <property type="entry name" value="Ig-like_fold"/>
</dbReference>
<dbReference type="Pfam" id="PF00345">
    <property type="entry name" value="PapD_N"/>
    <property type="match status" value="1"/>
</dbReference>
<dbReference type="Proteomes" id="UP000862426">
    <property type="component" value="Unassembled WGS sequence"/>
</dbReference>
<dbReference type="InterPro" id="IPR001829">
    <property type="entry name" value="Pili_assmbl_chaperone_bac"/>
</dbReference>
<dbReference type="PANTHER" id="PTHR30251:SF0">
    <property type="entry name" value="FIMBRIAL CHAPERONE PROTEIN ELFD-RELATED"/>
    <property type="match status" value="1"/>
</dbReference>